<feature type="transmembrane region" description="Helical" evidence="7">
    <location>
        <begin position="101"/>
        <end position="121"/>
    </location>
</feature>
<comment type="function">
    <text evidence="7">Catalyzes the transfer of the diacylglyceryl group from phosphatidylglycerol to the sulfhydryl group of the N-terminal cysteine of a prolipoprotein, the first step in the formation of mature lipoproteins.</text>
</comment>
<dbReference type="NCBIfam" id="TIGR00544">
    <property type="entry name" value="lgt"/>
    <property type="match status" value="1"/>
</dbReference>
<comment type="catalytic activity">
    <reaction evidence="7">
        <text>L-cysteinyl-[prolipoprotein] + a 1,2-diacyl-sn-glycero-3-phospho-(1'-sn-glycerol) = an S-1,2-diacyl-sn-glyceryl-L-cysteinyl-[prolipoprotein] + sn-glycerol 1-phosphate + H(+)</text>
        <dbReference type="Rhea" id="RHEA:56712"/>
        <dbReference type="Rhea" id="RHEA-COMP:14679"/>
        <dbReference type="Rhea" id="RHEA-COMP:14680"/>
        <dbReference type="ChEBI" id="CHEBI:15378"/>
        <dbReference type="ChEBI" id="CHEBI:29950"/>
        <dbReference type="ChEBI" id="CHEBI:57685"/>
        <dbReference type="ChEBI" id="CHEBI:64716"/>
        <dbReference type="ChEBI" id="CHEBI:140658"/>
        <dbReference type="EC" id="2.5.1.145"/>
    </reaction>
</comment>
<comment type="subcellular location">
    <subcellularLocation>
        <location evidence="7">Cell membrane</location>
        <topology evidence="7">Multi-pass membrane protein</topology>
    </subcellularLocation>
</comment>
<evidence type="ECO:0000256" key="5">
    <source>
        <dbReference type="ARBA" id="ARBA00022989"/>
    </source>
</evidence>
<evidence type="ECO:0000313" key="9">
    <source>
        <dbReference type="Proteomes" id="UP001224428"/>
    </source>
</evidence>
<accession>A0AAJ1PTM8</accession>
<feature type="binding site" evidence="7">
    <location>
        <position position="150"/>
    </location>
    <ligand>
        <name>a 1,2-diacyl-sn-glycero-3-phospho-(1'-sn-glycerol)</name>
        <dbReference type="ChEBI" id="CHEBI:64716"/>
    </ligand>
</feature>
<evidence type="ECO:0000256" key="7">
    <source>
        <dbReference type="HAMAP-Rule" id="MF_01147"/>
    </source>
</evidence>
<feature type="transmembrane region" description="Helical" evidence="7">
    <location>
        <begin position="201"/>
        <end position="220"/>
    </location>
</feature>
<feature type="transmembrane region" description="Helical" evidence="7">
    <location>
        <begin position="60"/>
        <end position="81"/>
    </location>
</feature>
<feature type="transmembrane region" description="Helical" evidence="7">
    <location>
        <begin position="256"/>
        <end position="275"/>
    </location>
</feature>
<evidence type="ECO:0000313" key="8">
    <source>
        <dbReference type="EMBL" id="MDJ1645636.1"/>
    </source>
</evidence>
<comment type="caution">
    <text evidence="8">The sequence shown here is derived from an EMBL/GenBank/DDBJ whole genome shotgun (WGS) entry which is preliminary data.</text>
</comment>
<dbReference type="EC" id="2.5.1.145" evidence="7"/>
<evidence type="ECO:0000256" key="3">
    <source>
        <dbReference type="ARBA" id="ARBA00022679"/>
    </source>
</evidence>
<organism evidence="8 9">
    <name type="scientific">Mycoplasma phocimorsus</name>
    <dbReference type="NCBI Taxonomy" id="3045839"/>
    <lineage>
        <taxon>Bacteria</taxon>
        <taxon>Bacillati</taxon>
        <taxon>Mycoplasmatota</taxon>
        <taxon>Mollicutes</taxon>
        <taxon>Mycoplasmataceae</taxon>
        <taxon>Mycoplasma</taxon>
    </lineage>
</organism>
<proteinExistence type="inferred from homology"/>
<dbReference type="AlphaFoldDB" id="A0AAJ1PTM8"/>
<protein>
    <recommendedName>
        <fullName evidence="7">Phosphatidylglycerol--prolipoprotein diacylglyceryl transferase</fullName>
        <ecNumber evidence="7">2.5.1.145</ecNumber>
    </recommendedName>
</protein>
<dbReference type="RefSeq" id="WP_283827156.1">
    <property type="nucleotide sequence ID" value="NZ_JASDDP010000010.1"/>
</dbReference>
<feature type="transmembrane region" description="Helical" evidence="7">
    <location>
        <begin position="232"/>
        <end position="250"/>
    </location>
</feature>
<evidence type="ECO:0000256" key="6">
    <source>
        <dbReference type="ARBA" id="ARBA00023136"/>
    </source>
</evidence>
<comment type="similarity">
    <text evidence="1 7">Belongs to the Lgt family.</text>
</comment>
<evidence type="ECO:0000256" key="1">
    <source>
        <dbReference type="ARBA" id="ARBA00007150"/>
    </source>
</evidence>
<dbReference type="HAMAP" id="MF_01147">
    <property type="entry name" value="Lgt"/>
    <property type="match status" value="1"/>
</dbReference>
<dbReference type="Pfam" id="PF01790">
    <property type="entry name" value="LGT"/>
    <property type="match status" value="1"/>
</dbReference>
<keyword evidence="4 7" id="KW-0812">Transmembrane</keyword>
<dbReference type="PANTHER" id="PTHR30589">
    <property type="entry name" value="PROLIPOPROTEIN DIACYLGLYCERYL TRANSFERASE"/>
    <property type="match status" value="1"/>
</dbReference>
<dbReference type="GO" id="GO:0042158">
    <property type="term" value="P:lipoprotein biosynthetic process"/>
    <property type="evidence" value="ECO:0007669"/>
    <property type="project" value="UniProtKB-UniRule"/>
</dbReference>
<keyword evidence="9" id="KW-1185">Reference proteome</keyword>
<feature type="transmembrane region" description="Helical" evidence="7">
    <location>
        <begin position="133"/>
        <end position="152"/>
    </location>
</feature>
<name>A0AAJ1PTM8_9MOLU</name>
<dbReference type="GO" id="GO:0008961">
    <property type="term" value="F:phosphatidylglycerol-prolipoprotein diacylglyceryl transferase activity"/>
    <property type="evidence" value="ECO:0007669"/>
    <property type="project" value="UniProtKB-UniRule"/>
</dbReference>
<dbReference type="EMBL" id="JASDDP010000010">
    <property type="protein sequence ID" value="MDJ1645636.1"/>
    <property type="molecule type" value="Genomic_DNA"/>
</dbReference>
<comment type="pathway">
    <text evidence="7">Protein modification; lipoprotein biosynthesis (diacylglyceryl transfer).</text>
</comment>
<keyword evidence="3 7" id="KW-0808">Transferase</keyword>
<dbReference type="PROSITE" id="PS01311">
    <property type="entry name" value="LGT"/>
    <property type="match status" value="1"/>
</dbReference>
<reference evidence="8" key="1">
    <citation type="submission" date="2023-05" db="EMBL/GenBank/DDBJ databases">
        <title>Mycoplasma phocimorsus sp. nov., isolated from Scandinavian patients with seal finger or septic arthritis after contact with seals.</title>
        <authorList>
            <person name="Skafte-Holm A."/>
            <person name="Pedersen T.R."/>
            <person name="Froelund M."/>
            <person name="Stegger M."/>
            <person name="Qvortrup K."/>
            <person name="Michaels D.L."/>
            <person name="Brown D.R."/>
            <person name="Jensen J.S."/>
        </authorList>
    </citation>
    <scope>NUCLEOTIDE SEQUENCE</scope>
    <source>
        <strain evidence="8">M5725</strain>
    </source>
</reference>
<keyword evidence="2 7" id="KW-1003">Cell membrane</keyword>
<dbReference type="GO" id="GO:0005886">
    <property type="term" value="C:plasma membrane"/>
    <property type="evidence" value="ECO:0007669"/>
    <property type="project" value="UniProtKB-SubCell"/>
</dbReference>
<dbReference type="Proteomes" id="UP001224428">
    <property type="component" value="Unassembled WGS sequence"/>
</dbReference>
<dbReference type="InterPro" id="IPR001640">
    <property type="entry name" value="Lgt"/>
</dbReference>
<evidence type="ECO:0000256" key="2">
    <source>
        <dbReference type="ARBA" id="ARBA00022475"/>
    </source>
</evidence>
<feature type="transmembrane region" description="Helical" evidence="7">
    <location>
        <begin position="20"/>
        <end position="48"/>
    </location>
</feature>
<dbReference type="PANTHER" id="PTHR30589:SF0">
    <property type="entry name" value="PHOSPHATIDYLGLYCEROL--PROLIPOPROTEIN DIACYLGLYCERYL TRANSFERASE"/>
    <property type="match status" value="1"/>
</dbReference>
<keyword evidence="5 7" id="KW-1133">Transmembrane helix</keyword>
<sequence length="303" mass="34811">MHNTIGLGKFEYGSSGLSVLFSIGNFTIATYSMTILLGMLCSILTIAIFWKREGYKFETLLTLIVITLPTSIIGARALFVIERTIYGDYSIWQNWSWIKIWEGGLSIHGGIILAVIADLIYARKKRYEIDIRVGMSLIIPNILIGQVIGRFGNYANHEVYGSVIWDGSTINTWIESFARNMFISDSYSDALGFAGLYRQPLFLYEVLLSLAGWIILVWICNGMRLLKPGSTAGLYFFWYGSVRMIMEPLRQESYELYGVISTLFMVFGILMFVYFEFISDRYIRVWDKSKLRFNFIRKENANV</sequence>
<keyword evidence="6 7" id="KW-0472">Membrane</keyword>
<gene>
    <name evidence="7 8" type="primary">lgt</name>
    <name evidence="8" type="ORF">QLQ80_00835</name>
</gene>
<evidence type="ECO:0000256" key="4">
    <source>
        <dbReference type="ARBA" id="ARBA00022692"/>
    </source>
</evidence>